<dbReference type="OrthoDB" id="2585179at2759"/>
<dbReference type="Proteomes" id="UP000092730">
    <property type="component" value="Chromosome 7"/>
</dbReference>
<proteinExistence type="predicted"/>
<gene>
    <name evidence="1" type="ORF">I302_07376</name>
    <name evidence="2" type="ORF">I302_108258</name>
</gene>
<evidence type="ECO:0000313" key="3">
    <source>
        <dbReference type="Proteomes" id="UP000092730"/>
    </source>
</evidence>
<organism evidence="1">
    <name type="scientific">Kwoniella bestiolae CBS 10118</name>
    <dbReference type="NCBI Taxonomy" id="1296100"/>
    <lineage>
        <taxon>Eukaryota</taxon>
        <taxon>Fungi</taxon>
        <taxon>Dikarya</taxon>
        <taxon>Basidiomycota</taxon>
        <taxon>Agaricomycotina</taxon>
        <taxon>Tremellomycetes</taxon>
        <taxon>Tremellales</taxon>
        <taxon>Cryptococcaceae</taxon>
        <taxon>Kwoniella</taxon>
    </lineage>
</organism>
<dbReference type="VEuPathDB" id="FungiDB:I302_07376"/>
<dbReference type="EMBL" id="KI894024">
    <property type="protein sequence ID" value="OCF23026.1"/>
    <property type="molecule type" value="Genomic_DNA"/>
</dbReference>
<reference evidence="2" key="2">
    <citation type="submission" date="2013-07" db="EMBL/GenBank/DDBJ databases">
        <authorList>
            <consortium name="The Broad Institute Genome Sequencing Platform"/>
            <person name="Cuomo C."/>
            <person name="Litvintseva A."/>
            <person name="Chen Y."/>
            <person name="Heitman J."/>
            <person name="Sun S."/>
            <person name="Springer D."/>
            <person name="Dromer F."/>
            <person name="Young S.K."/>
            <person name="Zeng Q."/>
            <person name="Gargeya S."/>
            <person name="Fitzgerald M."/>
            <person name="Abouelleil A."/>
            <person name="Alvarado L."/>
            <person name="Berlin A.M."/>
            <person name="Chapman S.B."/>
            <person name="Dewar J."/>
            <person name="Goldberg J."/>
            <person name="Griggs A."/>
            <person name="Gujja S."/>
            <person name="Hansen M."/>
            <person name="Howarth C."/>
            <person name="Imamovic A."/>
            <person name="Larimer J."/>
            <person name="McCowan C."/>
            <person name="Murphy C."/>
            <person name="Pearson M."/>
            <person name="Priest M."/>
            <person name="Roberts A."/>
            <person name="Saif S."/>
            <person name="Shea T."/>
            <person name="Sykes S."/>
            <person name="Wortman J."/>
            <person name="Nusbaum C."/>
            <person name="Birren B."/>
        </authorList>
    </citation>
    <scope>NUCLEOTIDE SEQUENCE</scope>
    <source>
        <strain evidence="2">CBS 10118</strain>
    </source>
</reference>
<name>A0A1B9FW79_9TREE</name>
<sequence length="107" mass="11921">MASSSSKAPIKPIKQEPNQVYLHVSYSSPDPPTLPQNGLEAKYLGPIGELSGEGIYQIQSGGQPVKRDDQSWQNTQKDLLESVKRSEGVKSVKVLDEPRQRVKRDEF</sequence>
<accession>A0A1B9FW79</accession>
<dbReference type="AlphaFoldDB" id="A0A1B9FW79"/>
<evidence type="ECO:0000313" key="2">
    <source>
        <dbReference type="EMBL" id="WVW86216.1"/>
    </source>
</evidence>
<evidence type="ECO:0000313" key="1">
    <source>
        <dbReference type="EMBL" id="OCF23026.1"/>
    </source>
</evidence>
<protein>
    <submittedName>
        <fullName evidence="1">Uncharacterized protein</fullName>
    </submittedName>
</protein>
<reference evidence="1" key="3">
    <citation type="submission" date="2014-01" db="EMBL/GenBank/DDBJ databases">
        <title>Evolution of pathogenesis and genome organization in the Tremellales.</title>
        <authorList>
            <person name="Cuomo C."/>
            <person name="Litvintseva A."/>
            <person name="Heitman J."/>
            <person name="Chen Y."/>
            <person name="Sun S."/>
            <person name="Springer D."/>
            <person name="Dromer F."/>
            <person name="Young S."/>
            <person name="Zeng Q."/>
            <person name="Chapman S."/>
            <person name="Gujja S."/>
            <person name="Saif S."/>
            <person name="Birren B."/>
        </authorList>
    </citation>
    <scope>NUCLEOTIDE SEQUENCE</scope>
    <source>
        <strain evidence="1">CBS 10118</strain>
    </source>
</reference>
<dbReference type="KEGG" id="kbi:30211775"/>
<dbReference type="EMBL" id="CP144547">
    <property type="protein sequence ID" value="WVW86216.1"/>
    <property type="molecule type" value="Genomic_DNA"/>
</dbReference>
<reference evidence="2" key="4">
    <citation type="submission" date="2024-02" db="EMBL/GenBank/DDBJ databases">
        <title>Comparative genomics of Cryptococcus and Kwoniella reveals pathogenesis evolution and contrasting modes of karyotype evolution via chromosome fusion or intercentromeric recombination.</title>
        <authorList>
            <person name="Coelho M.A."/>
            <person name="David-Palma M."/>
            <person name="Shea T."/>
            <person name="Bowers K."/>
            <person name="McGinley-Smith S."/>
            <person name="Mohammad A.W."/>
            <person name="Gnirke A."/>
            <person name="Yurkov A.M."/>
            <person name="Nowrousian M."/>
            <person name="Sun S."/>
            <person name="Cuomo C.A."/>
            <person name="Heitman J."/>
        </authorList>
    </citation>
    <scope>NUCLEOTIDE SEQUENCE</scope>
    <source>
        <strain evidence="2">CBS 10118</strain>
    </source>
</reference>
<dbReference type="RefSeq" id="XP_019044096.1">
    <property type="nucleotide sequence ID" value="XM_019193973.1"/>
</dbReference>
<keyword evidence="3" id="KW-1185">Reference proteome</keyword>
<dbReference type="GeneID" id="30211775"/>
<reference evidence="1" key="1">
    <citation type="submission" date="2013-07" db="EMBL/GenBank/DDBJ databases">
        <title>The Genome Sequence of Cryptococcus bestiolae CBS10118.</title>
        <authorList>
            <consortium name="The Broad Institute Genome Sequencing Platform"/>
            <person name="Cuomo C."/>
            <person name="Litvintseva A."/>
            <person name="Chen Y."/>
            <person name="Heitman J."/>
            <person name="Sun S."/>
            <person name="Springer D."/>
            <person name="Dromer F."/>
            <person name="Young S.K."/>
            <person name="Zeng Q."/>
            <person name="Gargeya S."/>
            <person name="Fitzgerald M."/>
            <person name="Abouelleil A."/>
            <person name="Alvarado L."/>
            <person name="Berlin A.M."/>
            <person name="Chapman S.B."/>
            <person name="Dewar J."/>
            <person name="Goldberg J."/>
            <person name="Griggs A."/>
            <person name="Gujja S."/>
            <person name="Hansen M."/>
            <person name="Howarth C."/>
            <person name="Imamovic A."/>
            <person name="Larimer J."/>
            <person name="McCowan C."/>
            <person name="Murphy C."/>
            <person name="Pearson M."/>
            <person name="Priest M."/>
            <person name="Roberts A."/>
            <person name="Saif S."/>
            <person name="Shea T."/>
            <person name="Sykes S."/>
            <person name="Wortman J."/>
            <person name="Nusbaum C."/>
            <person name="Birren B."/>
        </authorList>
    </citation>
    <scope>NUCLEOTIDE SEQUENCE [LARGE SCALE GENOMIC DNA]</scope>
    <source>
        <strain evidence="1">CBS 10118</strain>
    </source>
</reference>